<keyword evidence="2" id="KW-1185">Reference proteome</keyword>
<dbReference type="Proteomes" id="UP000789702">
    <property type="component" value="Unassembled WGS sequence"/>
</dbReference>
<protein>
    <submittedName>
        <fullName evidence="1">4898_t:CDS:1</fullName>
    </submittedName>
</protein>
<proteinExistence type="predicted"/>
<gene>
    <name evidence="1" type="ORF">DHETER_LOCUS13437</name>
</gene>
<organism evidence="1 2">
    <name type="scientific">Dentiscutata heterogama</name>
    <dbReference type="NCBI Taxonomy" id="1316150"/>
    <lineage>
        <taxon>Eukaryota</taxon>
        <taxon>Fungi</taxon>
        <taxon>Fungi incertae sedis</taxon>
        <taxon>Mucoromycota</taxon>
        <taxon>Glomeromycotina</taxon>
        <taxon>Glomeromycetes</taxon>
        <taxon>Diversisporales</taxon>
        <taxon>Gigasporaceae</taxon>
        <taxon>Dentiscutata</taxon>
    </lineage>
</organism>
<name>A0ACA9PZ05_9GLOM</name>
<reference evidence="1" key="1">
    <citation type="submission" date="2021-06" db="EMBL/GenBank/DDBJ databases">
        <authorList>
            <person name="Kallberg Y."/>
            <person name="Tangrot J."/>
            <person name="Rosling A."/>
        </authorList>
    </citation>
    <scope>NUCLEOTIDE SEQUENCE</scope>
    <source>
        <strain evidence="1">IL203A</strain>
    </source>
</reference>
<dbReference type="EMBL" id="CAJVPU010036756">
    <property type="protein sequence ID" value="CAG8730943.1"/>
    <property type="molecule type" value="Genomic_DNA"/>
</dbReference>
<evidence type="ECO:0000313" key="1">
    <source>
        <dbReference type="EMBL" id="CAG8730943.1"/>
    </source>
</evidence>
<feature type="non-terminal residue" evidence="1">
    <location>
        <position position="1"/>
    </location>
</feature>
<sequence length="94" mass="10802">TYFDIKMESKIYHSNIQGVHSAKAIINYILKNGDYISKYKINNLLIAQKVIEKDIGEGGVLNDDDLPIEDIVLQLSNEKLSKQKRDEIFFNSEL</sequence>
<accession>A0ACA9PZ05</accession>
<comment type="caution">
    <text evidence="1">The sequence shown here is derived from an EMBL/GenBank/DDBJ whole genome shotgun (WGS) entry which is preliminary data.</text>
</comment>
<feature type="non-terminal residue" evidence="1">
    <location>
        <position position="94"/>
    </location>
</feature>
<evidence type="ECO:0000313" key="2">
    <source>
        <dbReference type="Proteomes" id="UP000789702"/>
    </source>
</evidence>